<keyword evidence="4" id="KW-1185">Reference proteome</keyword>
<reference evidence="3" key="1">
    <citation type="journal article" date="2014" name="Int. J. Syst. Evol. Microbiol.">
        <title>Complete genome sequence of Corynebacterium casei LMG S-19264T (=DSM 44701T), isolated from a smear-ripened cheese.</title>
        <authorList>
            <consortium name="US DOE Joint Genome Institute (JGI-PGF)"/>
            <person name="Walter F."/>
            <person name="Albersmeier A."/>
            <person name="Kalinowski J."/>
            <person name="Ruckert C."/>
        </authorList>
    </citation>
    <scope>NUCLEOTIDE SEQUENCE</scope>
    <source>
        <strain evidence="3">CGMCC 1.15493</strain>
    </source>
</reference>
<dbReference type="RefSeq" id="WP_188853567.1">
    <property type="nucleotide sequence ID" value="NZ_BMJJ01000009.1"/>
</dbReference>
<evidence type="ECO:0000313" key="4">
    <source>
        <dbReference type="Proteomes" id="UP000613160"/>
    </source>
</evidence>
<feature type="domain" description="GapR-like DNA-binding" evidence="2">
    <location>
        <begin position="12"/>
        <end position="80"/>
    </location>
</feature>
<dbReference type="GO" id="GO:0003677">
    <property type="term" value="F:DNA binding"/>
    <property type="evidence" value="ECO:0007669"/>
    <property type="project" value="InterPro"/>
</dbReference>
<dbReference type="EMBL" id="BMJJ01000009">
    <property type="protein sequence ID" value="GGD30949.1"/>
    <property type="molecule type" value="Genomic_DNA"/>
</dbReference>
<reference evidence="3" key="2">
    <citation type="submission" date="2020-09" db="EMBL/GenBank/DDBJ databases">
        <authorList>
            <person name="Sun Q."/>
            <person name="Zhou Y."/>
        </authorList>
    </citation>
    <scope>NUCLEOTIDE SEQUENCE</scope>
    <source>
        <strain evidence="3">CGMCC 1.15493</strain>
    </source>
</reference>
<sequence length="92" mass="10114">MIEGINNVGGTNGQLLALLERYEHLEAEKQTIADDQKELIAEVTSSGFEGPIFRKLLKIRKDPEKFAEEAAKLNLYMADVGMQVSLDFGGAS</sequence>
<keyword evidence="1" id="KW-0175">Coiled coil</keyword>
<proteinExistence type="predicted"/>
<organism evidence="3 4">
    <name type="scientific">Aureimonas glaciei</name>
    <dbReference type="NCBI Taxonomy" id="1776957"/>
    <lineage>
        <taxon>Bacteria</taxon>
        <taxon>Pseudomonadati</taxon>
        <taxon>Pseudomonadota</taxon>
        <taxon>Alphaproteobacteria</taxon>
        <taxon>Hyphomicrobiales</taxon>
        <taxon>Aurantimonadaceae</taxon>
        <taxon>Aureimonas</taxon>
    </lineage>
</organism>
<comment type="caution">
    <text evidence="3">The sequence shown here is derived from an EMBL/GenBank/DDBJ whole genome shotgun (WGS) entry which is preliminary data.</text>
</comment>
<dbReference type="InterPro" id="IPR046367">
    <property type="entry name" value="GapR-like_DNA-bd"/>
</dbReference>
<protein>
    <recommendedName>
        <fullName evidence="2">GapR-like DNA-binding domain-containing protein</fullName>
    </recommendedName>
</protein>
<name>A0A916Y684_9HYPH</name>
<evidence type="ECO:0000256" key="1">
    <source>
        <dbReference type="SAM" id="Coils"/>
    </source>
</evidence>
<feature type="coiled-coil region" evidence="1">
    <location>
        <begin position="15"/>
        <end position="42"/>
    </location>
</feature>
<gene>
    <name evidence="3" type="ORF">GCM10011335_37500</name>
</gene>
<evidence type="ECO:0000313" key="3">
    <source>
        <dbReference type="EMBL" id="GGD30949.1"/>
    </source>
</evidence>
<dbReference type="Pfam" id="PF10073">
    <property type="entry name" value="GapR_DNA-bd"/>
    <property type="match status" value="1"/>
</dbReference>
<evidence type="ECO:0000259" key="2">
    <source>
        <dbReference type="Pfam" id="PF10073"/>
    </source>
</evidence>
<accession>A0A916Y684</accession>
<dbReference type="Proteomes" id="UP000613160">
    <property type="component" value="Unassembled WGS sequence"/>
</dbReference>
<dbReference type="AlphaFoldDB" id="A0A916Y684"/>